<keyword evidence="2" id="KW-1185">Reference proteome</keyword>
<protein>
    <submittedName>
        <fullName evidence="1">Uncharacterized protein</fullName>
    </submittedName>
</protein>
<organism evidence="1 2">
    <name type="scientific">Mugilogobius chulae</name>
    <name type="common">yellowstripe goby</name>
    <dbReference type="NCBI Taxonomy" id="88201"/>
    <lineage>
        <taxon>Eukaryota</taxon>
        <taxon>Metazoa</taxon>
        <taxon>Chordata</taxon>
        <taxon>Craniata</taxon>
        <taxon>Vertebrata</taxon>
        <taxon>Euteleostomi</taxon>
        <taxon>Actinopterygii</taxon>
        <taxon>Neopterygii</taxon>
        <taxon>Teleostei</taxon>
        <taxon>Neoteleostei</taxon>
        <taxon>Acanthomorphata</taxon>
        <taxon>Gobiaria</taxon>
        <taxon>Gobiiformes</taxon>
        <taxon>Gobioidei</taxon>
        <taxon>Gobiidae</taxon>
        <taxon>Gobionellinae</taxon>
        <taxon>Mugilogobius</taxon>
    </lineage>
</organism>
<accession>A0AAW0N1H9</accession>
<evidence type="ECO:0000313" key="2">
    <source>
        <dbReference type="Proteomes" id="UP001460270"/>
    </source>
</evidence>
<proteinExistence type="predicted"/>
<dbReference type="Proteomes" id="UP001460270">
    <property type="component" value="Unassembled WGS sequence"/>
</dbReference>
<gene>
    <name evidence="1" type="ORF">WMY93_028747</name>
</gene>
<reference evidence="2" key="1">
    <citation type="submission" date="2024-04" db="EMBL/GenBank/DDBJ databases">
        <title>Salinicola lusitanus LLJ914,a marine bacterium isolated from the Okinawa Trough.</title>
        <authorList>
            <person name="Li J."/>
        </authorList>
    </citation>
    <scope>NUCLEOTIDE SEQUENCE [LARGE SCALE GENOMIC DNA]</scope>
</reference>
<comment type="caution">
    <text evidence="1">The sequence shown here is derived from an EMBL/GenBank/DDBJ whole genome shotgun (WGS) entry which is preliminary data.</text>
</comment>
<dbReference type="EMBL" id="JBBPFD010000021">
    <property type="protein sequence ID" value="KAK7882573.1"/>
    <property type="molecule type" value="Genomic_DNA"/>
</dbReference>
<name>A0AAW0N1H9_9GOBI</name>
<sequence>MRKEERVPEPMHLHWFGTILQAHAAPVPVPPTPAPVLHPGSQQLATLTDGGHAILTSHAFQLPHGQCLLRFSTQLFLEDSPTDLRGVTNPSIAIEQLISEAVEVDLKAPSFYMNINCEIQPQSTSMTSKRKL</sequence>
<dbReference type="AlphaFoldDB" id="A0AAW0N1H9"/>
<evidence type="ECO:0000313" key="1">
    <source>
        <dbReference type="EMBL" id="KAK7882573.1"/>
    </source>
</evidence>